<dbReference type="InterPro" id="IPR011990">
    <property type="entry name" value="TPR-like_helical_dom_sf"/>
</dbReference>
<dbReference type="SUPFAM" id="SSF48452">
    <property type="entry name" value="TPR-like"/>
    <property type="match status" value="1"/>
</dbReference>
<accession>A0AAQ3MA72</accession>
<reference evidence="1 2" key="1">
    <citation type="submission" date="2023-11" db="EMBL/GenBank/DDBJ databases">
        <title>An acidophilic fungus is an integral part of prey digestion in a carnivorous sundew plant.</title>
        <authorList>
            <person name="Tsai I.J."/>
        </authorList>
    </citation>
    <scope>NUCLEOTIDE SEQUENCE [LARGE SCALE GENOMIC DNA]</scope>
    <source>
        <strain evidence="1">169a</strain>
    </source>
</reference>
<proteinExistence type="predicted"/>
<dbReference type="EMBL" id="CP138588">
    <property type="protein sequence ID" value="WPH03023.1"/>
    <property type="molecule type" value="Genomic_DNA"/>
</dbReference>
<dbReference type="Gene3D" id="1.25.40.10">
    <property type="entry name" value="Tetratricopeptide repeat domain"/>
    <property type="match status" value="1"/>
</dbReference>
<name>A0AAQ3MA72_9PEZI</name>
<dbReference type="AlphaFoldDB" id="A0AAQ3MA72"/>
<keyword evidence="2" id="KW-1185">Reference proteome</keyword>
<organism evidence="1 2">
    <name type="scientific">Acrodontium crateriforme</name>
    <dbReference type="NCBI Taxonomy" id="150365"/>
    <lineage>
        <taxon>Eukaryota</taxon>
        <taxon>Fungi</taxon>
        <taxon>Dikarya</taxon>
        <taxon>Ascomycota</taxon>
        <taxon>Pezizomycotina</taxon>
        <taxon>Dothideomycetes</taxon>
        <taxon>Dothideomycetidae</taxon>
        <taxon>Mycosphaerellales</taxon>
        <taxon>Teratosphaeriaceae</taxon>
        <taxon>Acrodontium</taxon>
    </lineage>
</organism>
<protein>
    <submittedName>
        <fullName evidence="1">Uncharacterized protein</fullName>
    </submittedName>
</protein>
<evidence type="ECO:0000313" key="1">
    <source>
        <dbReference type="EMBL" id="WPH03023.1"/>
    </source>
</evidence>
<sequence>MATDEPKFTQTTQNRFLALPPEIREQIYRIILHPSANRVTLPDEYTHYDFRQALTVLLINRQIHHEALKIFRELNCFVRIETPWPEAQTHVATQGHVPMVAVGEKASRFTNHSLCVRIDAPEVPMLSGDEQAFLVLSGDLDKFCQMWFYSNLSHPGLNPQLRLTLWLRDPFANSGEYEARMTEARQKELLFPFGRVKDLRSVLIAGELKPSPAIKDEMARLQAIPTPSAEHCLAEATRLKLEGNTALARNEYAATLEYYRQAWLAMHVVIKGRLRYIHADAFFGRELREAPYTGKLGQAERLILRVQLVANTCAVYLKMKEWEECVFWGMRTINMLREAMGADERQEISPEDEAVLGFPAADQMGKIYYRTAVAQKELDDKAEARRLLRVAAVYLPRDESVRKEIAACALRLG</sequence>
<dbReference type="Proteomes" id="UP001303373">
    <property type="component" value="Chromosome 9"/>
</dbReference>
<evidence type="ECO:0000313" key="2">
    <source>
        <dbReference type="Proteomes" id="UP001303373"/>
    </source>
</evidence>
<gene>
    <name evidence="1" type="ORF">R9X50_00589700</name>
</gene>